<reference evidence="9 10" key="1">
    <citation type="journal article" date="2015" name="Mol. Biochem. Parasitol.">
        <title>Identification of polymorphic genes for use in assemblage B genotyping assays through comparative genomics of multiple assemblage B Giardia duodenalis isolates.</title>
        <authorList>
            <person name="Wielinga C."/>
            <person name="Thompson R.C."/>
            <person name="Monis P."/>
            <person name="Ryan U."/>
        </authorList>
    </citation>
    <scope>NUCLEOTIDE SEQUENCE [LARGE SCALE GENOMIC DNA]</scope>
    <source>
        <strain evidence="9 10">BAH15c1</strain>
    </source>
</reference>
<dbReference type="InterPro" id="IPR050660">
    <property type="entry name" value="NEK_Ser/Thr_kinase"/>
</dbReference>
<evidence type="ECO:0000256" key="6">
    <source>
        <dbReference type="PROSITE-ProRule" id="PRU00023"/>
    </source>
</evidence>
<dbReference type="PROSITE" id="PS50297">
    <property type="entry name" value="ANK_REP_REGION"/>
    <property type="match status" value="1"/>
</dbReference>
<dbReference type="AlphaFoldDB" id="A0A132NS39"/>
<dbReference type="InterPro" id="IPR036770">
    <property type="entry name" value="Ankyrin_rpt-contain_sf"/>
</dbReference>
<dbReference type="PROSITE" id="PS50088">
    <property type="entry name" value="ANK_REPEAT"/>
    <property type="match status" value="1"/>
</dbReference>
<dbReference type="SMART" id="SM00248">
    <property type="entry name" value="ANK"/>
    <property type="match status" value="5"/>
</dbReference>
<dbReference type="Gene3D" id="1.25.40.20">
    <property type="entry name" value="Ankyrin repeat-containing domain"/>
    <property type="match status" value="2"/>
</dbReference>
<organism evidence="9 10">
    <name type="scientific">Giardia duodenalis assemblage B</name>
    <dbReference type="NCBI Taxonomy" id="1394984"/>
    <lineage>
        <taxon>Eukaryota</taxon>
        <taxon>Metamonada</taxon>
        <taxon>Diplomonadida</taxon>
        <taxon>Hexamitidae</taxon>
        <taxon>Giardiinae</taxon>
        <taxon>Giardia</taxon>
    </lineage>
</organism>
<dbReference type="VEuPathDB" id="GiardiaDB:QR46_3076"/>
<gene>
    <name evidence="9" type="ORF">QR46_3076</name>
</gene>
<dbReference type="InterPro" id="IPR000719">
    <property type="entry name" value="Prot_kinase_dom"/>
</dbReference>
<protein>
    <recommendedName>
        <fullName evidence="1">non-specific serine/threonine protein kinase</fullName>
        <ecNumber evidence="1">2.7.11.1</ecNumber>
    </recommendedName>
</protein>
<feature type="region of interest" description="Disordered" evidence="7">
    <location>
        <begin position="385"/>
        <end position="425"/>
    </location>
</feature>
<dbReference type="Pfam" id="PF12796">
    <property type="entry name" value="Ank_2"/>
    <property type="match status" value="1"/>
</dbReference>
<feature type="compositionally biased region" description="Basic and acidic residues" evidence="7">
    <location>
        <begin position="386"/>
        <end position="397"/>
    </location>
</feature>
<evidence type="ECO:0000313" key="9">
    <source>
        <dbReference type="EMBL" id="KWX12933.1"/>
    </source>
</evidence>
<dbReference type="Pfam" id="PF00069">
    <property type="entry name" value="Pkinase"/>
    <property type="match status" value="1"/>
</dbReference>
<evidence type="ECO:0000256" key="2">
    <source>
        <dbReference type="ARBA" id="ARBA00022679"/>
    </source>
</evidence>
<evidence type="ECO:0000256" key="5">
    <source>
        <dbReference type="ARBA" id="ARBA00022840"/>
    </source>
</evidence>
<dbReference type="Gene3D" id="1.10.510.10">
    <property type="entry name" value="Transferase(Phosphotransferase) domain 1"/>
    <property type="match status" value="1"/>
</dbReference>
<dbReference type="EC" id="2.7.11.1" evidence="1"/>
<evidence type="ECO:0000256" key="3">
    <source>
        <dbReference type="ARBA" id="ARBA00022741"/>
    </source>
</evidence>
<keyword evidence="4 9" id="KW-0418">Kinase</keyword>
<dbReference type="SUPFAM" id="SSF48403">
    <property type="entry name" value="Ankyrin repeat"/>
    <property type="match status" value="1"/>
</dbReference>
<keyword evidence="6" id="KW-0040">ANK repeat</keyword>
<dbReference type="InterPro" id="IPR002110">
    <property type="entry name" value="Ankyrin_rpt"/>
</dbReference>
<evidence type="ECO:0000259" key="8">
    <source>
        <dbReference type="PROSITE" id="PS50011"/>
    </source>
</evidence>
<feature type="repeat" description="ANK" evidence="6">
    <location>
        <begin position="562"/>
        <end position="594"/>
    </location>
</feature>
<accession>A0A132NS39</accession>
<evidence type="ECO:0000256" key="7">
    <source>
        <dbReference type="SAM" id="MobiDB-lite"/>
    </source>
</evidence>
<keyword evidence="2" id="KW-0808">Transferase</keyword>
<keyword evidence="9" id="KW-0723">Serine/threonine-protein kinase</keyword>
<feature type="domain" description="Protein kinase" evidence="8">
    <location>
        <begin position="8"/>
        <end position="281"/>
    </location>
</feature>
<dbReference type="Pfam" id="PF00023">
    <property type="entry name" value="Ank"/>
    <property type="match status" value="2"/>
</dbReference>
<keyword evidence="5" id="KW-0067">ATP-binding</keyword>
<dbReference type="GO" id="GO:0004674">
    <property type="term" value="F:protein serine/threonine kinase activity"/>
    <property type="evidence" value="ECO:0007669"/>
    <property type="project" value="UniProtKB-KW"/>
</dbReference>
<feature type="region of interest" description="Disordered" evidence="7">
    <location>
        <begin position="287"/>
        <end position="340"/>
    </location>
</feature>
<dbReference type="PROSITE" id="PS50011">
    <property type="entry name" value="PROTEIN_KINASE_DOM"/>
    <property type="match status" value="1"/>
</dbReference>
<dbReference type="PANTHER" id="PTHR43671:SF13">
    <property type="entry name" value="SERINE_THREONINE-PROTEIN KINASE NEK2"/>
    <property type="match status" value="1"/>
</dbReference>
<evidence type="ECO:0000313" key="10">
    <source>
        <dbReference type="Proteomes" id="UP000070089"/>
    </source>
</evidence>
<name>A0A132NS39_GIAIN</name>
<dbReference type="OrthoDB" id="248923at2759"/>
<evidence type="ECO:0000256" key="4">
    <source>
        <dbReference type="ARBA" id="ARBA00022777"/>
    </source>
</evidence>
<evidence type="ECO:0000256" key="1">
    <source>
        <dbReference type="ARBA" id="ARBA00012513"/>
    </source>
</evidence>
<dbReference type="PROSITE" id="PS00108">
    <property type="entry name" value="PROTEIN_KINASE_ST"/>
    <property type="match status" value="1"/>
</dbReference>
<comment type="caution">
    <text evidence="9">The sequence shown here is derived from an EMBL/GenBank/DDBJ whole genome shotgun (WGS) entry which is preliminary data.</text>
</comment>
<feature type="compositionally biased region" description="Basic and acidic residues" evidence="7">
    <location>
        <begin position="411"/>
        <end position="423"/>
    </location>
</feature>
<dbReference type="GO" id="GO:0005524">
    <property type="term" value="F:ATP binding"/>
    <property type="evidence" value="ECO:0007669"/>
    <property type="project" value="UniProtKB-KW"/>
</dbReference>
<keyword evidence="3" id="KW-0547">Nucleotide-binding</keyword>
<dbReference type="PANTHER" id="PTHR43671">
    <property type="entry name" value="SERINE/THREONINE-PROTEIN KINASE NEK"/>
    <property type="match status" value="1"/>
</dbReference>
<sequence length="755" mass="84787">MSKLPDRYFEIGKIATGGFATIYRAVDLDTGLIVALKDTIYNCSSRSATKAMRREIAILRNIQHCNIVRCYDIQRAAEESRYFISMELCNCDLHDFIRAFRHKRRRVPEATVLTMIKDVASALAFLHNPINFTTIDSLDADEDSVRVIIHRDVKPGNIMLANDGFFKLCDFNLAREINTITGAMSNTGTIAYMAPELLDGKKYDEKIDLWSLGCTIHEMCMYYSPFHNQSITQALNNIMTGRYDSICNFYSERLRKLVQLLLSINPLDRPSAAELLGHPLLADIRKSPEESTQIRTDDERSGGYVKRAIAPNKSTDTELKPSFSRQAAPEREKPLTPTRSPYMKQLAQAPGGRGVQPLDLDKKIERTQTPGRVFKQLKYPIIIPDRQVDEPKVESTPKTRPKTPSGNNNQEGEREQELEDAKQTQHIPFTPTYRLGPDVQHVQSYPTIQHASSSPRHQGLLSAGSSTTIKVPAPQYGQVGIPDAHHPQVQTEDRGQHHQTLLTSSAGRRVSDHILKRSQSNLQPKQEILHSSLDTALITAATQNNKKGVALNLKQAGSYNSAGMTALHIAAHNNYYSLIPLLLEKEGRMTMIRAYKYRGNRYQGLTALHIAAINGYVESVSVLATTEAKQQDALNSQTALMLCAIHNHIECARILIAYERACRDANGMTALIHAIESENIEHVRLLAHLENTVEDSNGRIPLTHAVAKGNTDIIRVLLPLHNRADVNKSIDTVRQAKLLPDRKLDEIERYMRKYV</sequence>
<dbReference type="FunFam" id="1.25.40.20:FF:000823">
    <property type="entry name" value="Kinase, NEK"/>
    <property type="match status" value="1"/>
</dbReference>
<dbReference type="InterPro" id="IPR008271">
    <property type="entry name" value="Ser/Thr_kinase_AS"/>
</dbReference>
<dbReference type="Proteomes" id="UP000070089">
    <property type="component" value="Unassembled WGS sequence"/>
</dbReference>
<dbReference type="SUPFAM" id="SSF56112">
    <property type="entry name" value="Protein kinase-like (PK-like)"/>
    <property type="match status" value="1"/>
</dbReference>
<proteinExistence type="predicted"/>
<dbReference type="InterPro" id="IPR011009">
    <property type="entry name" value="Kinase-like_dom_sf"/>
</dbReference>
<dbReference type="SMART" id="SM00220">
    <property type="entry name" value="S_TKc"/>
    <property type="match status" value="1"/>
</dbReference>
<dbReference type="EMBL" id="JXTI01000092">
    <property type="protein sequence ID" value="KWX12933.1"/>
    <property type="molecule type" value="Genomic_DNA"/>
</dbReference>